<dbReference type="KEGG" id="cbac:JI75_06185"/>
<dbReference type="CDD" id="cd00077">
    <property type="entry name" value="HDc"/>
    <property type="match status" value="1"/>
</dbReference>
<keyword evidence="6" id="KW-0547">Nucleotide-binding</keyword>
<dbReference type="STRING" id="1531429.JI75_06185"/>
<dbReference type="GO" id="GO:0000166">
    <property type="term" value="F:nucleotide binding"/>
    <property type="evidence" value="ECO:0007669"/>
    <property type="project" value="UniProtKB-KW"/>
</dbReference>
<name>A0A0A8B4H2_9ACTN</name>
<evidence type="ECO:0000313" key="10">
    <source>
        <dbReference type="EMBL" id="AJC12305.1"/>
    </source>
</evidence>
<evidence type="ECO:0000256" key="3">
    <source>
        <dbReference type="ARBA" id="ARBA00022694"/>
    </source>
</evidence>
<comment type="similarity">
    <text evidence="8">Belongs to the tRNA nucleotidyltransferase/poly(A) polymerase family.</text>
</comment>
<dbReference type="SUPFAM" id="SSF81891">
    <property type="entry name" value="Poly A polymerase C-terminal region-like"/>
    <property type="match status" value="1"/>
</dbReference>
<keyword evidence="11" id="KW-1185">Reference proteome</keyword>
<accession>A0A0A8B4H2</accession>
<evidence type="ECO:0000256" key="4">
    <source>
        <dbReference type="ARBA" id="ARBA00022695"/>
    </source>
</evidence>
<dbReference type="InterPro" id="IPR050264">
    <property type="entry name" value="Bact_CCA-adding_enz_type3_sf"/>
</dbReference>
<evidence type="ECO:0000259" key="9">
    <source>
        <dbReference type="SMART" id="SM00471"/>
    </source>
</evidence>
<dbReference type="InterPro" id="IPR002646">
    <property type="entry name" value="PolA_pol_head_dom"/>
</dbReference>
<dbReference type="Gene3D" id="1.10.246.80">
    <property type="match status" value="1"/>
</dbReference>
<keyword evidence="7" id="KW-0460">Magnesium</keyword>
<evidence type="ECO:0000256" key="7">
    <source>
        <dbReference type="ARBA" id="ARBA00022842"/>
    </source>
</evidence>
<keyword evidence="2 8" id="KW-0808">Transferase</keyword>
<evidence type="ECO:0000256" key="2">
    <source>
        <dbReference type="ARBA" id="ARBA00022679"/>
    </source>
</evidence>
<dbReference type="EMBL" id="CP009302">
    <property type="protein sequence ID" value="AJC12305.1"/>
    <property type="molecule type" value="Genomic_DNA"/>
</dbReference>
<sequence length="448" mass="49365">MDIPPYAQTAFEILESAGFEAWIVGGFIRDTLMGRSDNARDIDMATSATWRETKRAFVEAGFSAHETGTDHGTVTVVVDGHAIEITTYRIDGMYTDSRHPDTVSLASTIEDDLARRDFTVNALAYHPRRGLIDPYGGFSDIEDGILRTVGEPLRRFGEDSLRILRGCRFASQLGFDFDPVTFEAMCAAKSKTLSLSRERVSHEIDLFITGSHVHDALLRCIDVLAAVLPELVALKGFDQKSVFHCYDVLEHTAWVVHNTPAHPLVRWAALLHDIGKPAACYESDGARHFRGHPEISIIIGRGLLQRLGYSSKFTEQVLSLVKRHDDRIAATRKAVRSALRDLDGDTALFIALCQLKRADAMAKAPEYRMRAQTCESLLEILNEILAAEEPFTREGLAINGNDVIALGVAPGPEVACALDAALDAVIEEEVGNSLDELVAFVESWVSSR</sequence>
<comment type="cofactor">
    <cofactor evidence="1">
        <name>Mg(2+)</name>
        <dbReference type="ChEBI" id="CHEBI:18420"/>
    </cofactor>
</comment>
<dbReference type="GO" id="GO:0046872">
    <property type="term" value="F:metal ion binding"/>
    <property type="evidence" value="ECO:0007669"/>
    <property type="project" value="UniProtKB-KW"/>
</dbReference>
<gene>
    <name evidence="10" type="ORF">JI75_06185</name>
</gene>
<dbReference type="Pfam" id="PF01743">
    <property type="entry name" value="PolyA_pol"/>
    <property type="match status" value="1"/>
</dbReference>
<protein>
    <recommendedName>
        <fullName evidence="9">HD/PDEase domain-containing protein</fullName>
    </recommendedName>
</protein>
<dbReference type="PANTHER" id="PTHR46173:SF1">
    <property type="entry name" value="CCA TRNA NUCLEOTIDYLTRANSFERASE 1, MITOCHONDRIAL"/>
    <property type="match status" value="1"/>
</dbReference>
<dbReference type="GO" id="GO:0000049">
    <property type="term" value="F:tRNA binding"/>
    <property type="evidence" value="ECO:0007669"/>
    <property type="project" value="TreeGrafter"/>
</dbReference>
<evidence type="ECO:0000313" key="11">
    <source>
        <dbReference type="Proteomes" id="UP000031121"/>
    </source>
</evidence>
<dbReference type="Proteomes" id="UP000031121">
    <property type="component" value="Chromosome"/>
</dbReference>
<dbReference type="GO" id="GO:0016779">
    <property type="term" value="F:nucleotidyltransferase activity"/>
    <property type="evidence" value="ECO:0007669"/>
    <property type="project" value="UniProtKB-KW"/>
</dbReference>
<dbReference type="SUPFAM" id="SSF81301">
    <property type="entry name" value="Nucleotidyltransferase"/>
    <property type="match status" value="1"/>
</dbReference>
<evidence type="ECO:0000256" key="6">
    <source>
        <dbReference type="ARBA" id="ARBA00022741"/>
    </source>
</evidence>
<reference evidence="11" key="1">
    <citation type="submission" date="2014-08" db="EMBL/GenBank/DDBJ databases">
        <title>Coriobacteriaceae sp. complete genome.</title>
        <authorList>
            <person name="Looft T."/>
            <person name="Bayles D.O."/>
            <person name="Stanton T.B."/>
        </authorList>
    </citation>
    <scope>NUCLEOTIDE SEQUENCE [LARGE SCALE GENOMIC DNA]</scope>
    <source>
        <strain evidence="11">68-1-3</strain>
    </source>
</reference>
<evidence type="ECO:0000256" key="8">
    <source>
        <dbReference type="RuleBase" id="RU003953"/>
    </source>
</evidence>
<dbReference type="Gene3D" id="3.30.460.10">
    <property type="entry name" value="Beta Polymerase, domain 2"/>
    <property type="match status" value="1"/>
</dbReference>
<dbReference type="GO" id="GO:0008033">
    <property type="term" value="P:tRNA processing"/>
    <property type="evidence" value="ECO:0007669"/>
    <property type="project" value="UniProtKB-KW"/>
</dbReference>
<dbReference type="InterPro" id="IPR006674">
    <property type="entry name" value="HD_domain"/>
</dbReference>
<dbReference type="CDD" id="cd05398">
    <property type="entry name" value="NT_ClassII-CCAase"/>
    <property type="match status" value="1"/>
</dbReference>
<dbReference type="AlphaFoldDB" id="A0A0A8B4H2"/>
<keyword evidence="4" id="KW-0548">Nucleotidyltransferase</keyword>
<reference evidence="10 11" key="2">
    <citation type="journal article" date="2015" name="Genome Announc.">
        <title>Complete Genome Sequence of Coriobacteriaceae Strain 68-1-3, a Novel Mucus-Degrading Isolate from the Swine Intestinal Tract.</title>
        <authorList>
            <person name="Looft T."/>
            <person name="Bayles D.O."/>
            <person name="Alt D.P."/>
            <person name="Stanton T.B."/>
        </authorList>
    </citation>
    <scope>NUCLEOTIDE SEQUENCE [LARGE SCALE GENOMIC DNA]</scope>
    <source>
        <strain evidence="10 11">68-1-3</strain>
    </source>
</reference>
<dbReference type="InterPro" id="IPR003607">
    <property type="entry name" value="HD/PDEase_dom"/>
</dbReference>
<dbReference type="HOGENOM" id="CLU_015961_3_1_11"/>
<organism evidence="10 11">
    <name type="scientific">Berryella intestinalis</name>
    <dbReference type="NCBI Taxonomy" id="1531429"/>
    <lineage>
        <taxon>Bacteria</taxon>
        <taxon>Bacillati</taxon>
        <taxon>Actinomycetota</taxon>
        <taxon>Coriobacteriia</taxon>
        <taxon>Eggerthellales</taxon>
        <taxon>Eggerthellaceae</taxon>
        <taxon>Berryella</taxon>
    </lineage>
</organism>
<dbReference type="SMART" id="SM00471">
    <property type="entry name" value="HDc"/>
    <property type="match status" value="1"/>
</dbReference>
<keyword evidence="3" id="KW-0819">tRNA processing</keyword>
<dbReference type="Pfam" id="PF12627">
    <property type="entry name" value="PolyA_pol_RNAbd"/>
    <property type="match status" value="1"/>
</dbReference>
<dbReference type="InterPro" id="IPR043519">
    <property type="entry name" value="NT_sf"/>
</dbReference>
<proteinExistence type="inferred from homology"/>
<dbReference type="PANTHER" id="PTHR46173">
    <property type="entry name" value="CCA TRNA NUCLEOTIDYLTRANSFERASE 1, MITOCHONDRIAL"/>
    <property type="match status" value="1"/>
</dbReference>
<evidence type="ECO:0000256" key="5">
    <source>
        <dbReference type="ARBA" id="ARBA00022723"/>
    </source>
</evidence>
<keyword evidence="8" id="KW-0694">RNA-binding</keyword>
<evidence type="ECO:0000256" key="1">
    <source>
        <dbReference type="ARBA" id="ARBA00001946"/>
    </source>
</evidence>
<dbReference type="Gene3D" id="1.10.3090.10">
    <property type="entry name" value="cca-adding enzyme, domain 2"/>
    <property type="match status" value="1"/>
</dbReference>
<dbReference type="InterPro" id="IPR032828">
    <property type="entry name" value="PolyA_RNA-bd"/>
</dbReference>
<dbReference type="Pfam" id="PF01966">
    <property type="entry name" value="HD"/>
    <property type="match status" value="1"/>
</dbReference>
<keyword evidence="5" id="KW-0479">Metal-binding</keyword>
<feature type="domain" description="HD/PDEase" evidence="9">
    <location>
        <begin position="244"/>
        <end position="373"/>
    </location>
</feature>